<dbReference type="AlphaFoldDB" id="A0A8K1CSE3"/>
<dbReference type="Gene3D" id="3.40.50.720">
    <property type="entry name" value="NAD(P)-binding Rossmann-like Domain"/>
    <property type="match status" value="1"/>
</dbReference>
<dbReference type="Pfam" id="PF00106">
    <property type="entry name" value="adh_short"/>
    <property type="match status" value="1"/>
</dbReference>
<dbReference type="GO" id="GO:0016616">
    <property type="term" value="F:oxidoreductase activity, acting on the CH-OH group of donors, NAD or NADP as acceptor"/>
    <property type="evidence" value="ECO:0007669"/>
    <property type="project" value="TreeGrafter"/>
</dbReference>
<dbReference type="InterPro" id="IPR052184">
    <property type="entry name" value="SDR_enzymes"/>
</dbReference>
<comment type="caution">
    <text evidence="2">The sequence shown here is derived from an EMBL/GenBank/DDBJ whole genome shotgun (WGS) entry which is preliminary data.</text>
</comment>
<dbReference type="PRINTS" id="PR00080">
    <property type="entry name" value="SDRFAMILY"/>
</dbReference>
<evidence type="ECO:0000256" key="1">
    <source>
        <dbReference type="RuleBase" id="RU000363"/>
    </source>
</evidence>
<organism evidence="2 3">
    <name type="scientific">Pythium oligandrum</name>
    <name type="common">Mycoparasitic fungus</name>
    <dbReference type="NCBI Taxonomy" id="41045"/>
    <lineage>
        <taxon>Eukaryota</taxon>
        <taxon>Sar</taxon>
        <taxon>Stramenopiles</taxon>
        <taxon>Oomycota</taxon>
        <taxon>Peronosporomycetes</taxon>
        <taxon>Pythiales</taxon>
        <taxon>Pythiaceae</taxon>
        <taxon>Pythium</taxon>
    </lineage>
</organism>
<dbReference type="InterPro" id="IPR002347">
    <property type="entry name" value="SDR_fam"/>
</dbReference>
<dbReference type="SUPFAM" id="SSF51735">
    <property type="entry name" value="NAD(P)-binding Rossmann-fold domains"/>
    <property type="match status" value="1"/>
</dbReference>
<reference evidence="2" key="1">
    <citation type="submission" date="2019-03" db="EMBL/GenBank/DDBJ databases">
        <title>Long read genome sequence of the mycoparasitic Pythium oligandrum ATCC 38472 isolated from sugarbeet rhizosphere.</title>
        <authorList>
            <person name="Gaulin E."/>
        </authorList>
    </citation>
    <scope>NUCLEOTIDE SEQUENCE</scope>
    <source>
        <strain evidence="2">ATCC 38472_TT</strain>
    </source>
</reference>
<name>A0A8K1CSE3_PYTOL</name>
<sequence length="229" mass="24278">MTKTVVITGATRGIGLALVETYQKEGWQVIAGARNLATADKLRELSPYKIVQIDTGDEASILKAAEDLSGKVIDVVLNNAGIGAKDTLTEGTKASLLQQFEVNAVGPFLMTRAFLPHLRAAVQKNGTAKVAQISSIMGSISDNGSGSYYGYRASKAAINMINKSLSVDLKDDKIVALTLHPGWVSTEINGYSGPLQPAESAAGLFSVITSATLEDTGKFLDYAGKPREW</sequence>
<keyword evidence="3" id="KW-1185">Reference proteome</keyword>
<dbReference type="OrthoDB" id="68267at2759"/>
<proteinExistence type="inferred from homology"/>
<evidence type="ECO:0000313" key="2">
    <source>
        <dbReference type="EMBL" id="TMW68976.1"/>
    </source>
</evidence>
<dbReference type="InterPro" id="IPR036291">
    <property type="entry name" value="NAD(P)-bd_dom_sf"/>
</dbReference>
<dbReference type="Proteomes" id="UP000794436">
    <property type="component" value="Unassembled WGS sequence"/>
</dbReference>
<protein>
    <submittedName>
        <fullName evidence="2">Uncharacterized protein</fullName>
    </submittedName>
</protein>
<dbReference type="CDD" id="cd05325">
    <property type="entry name" value="carb_red_sniffer_like_SDR_c"/>
    <property type="match status" value="1"/>
</dbReference>
<evidence type="ECO:0000313" key="3">
    <source>
        <dbReference type="Proteomes" id="UP000794436"/>
    </source>
</evidence>
<dbReference type="EMBL" id="SPLM01000001">
    <property type="protein sequence ID" value="TMW68976.1"/>
    <property type="molecule type" value="Genomic_DNA"/>
</dbReference>
<comment type="similarity">
    <text evidence="1">Belongs to the short-chain dehydrogenases/reductases (SDR) family.</text>
</comment>
<dbReference type="PRINTS" id="PR00081">
    <property type="entry name" value="GDHRDH"/>
</dbReference>
<dbReference type="PANTHER" id="PTHR45458:SF1">
    <property type="entry name" value="SHORT CHAIN DEHYDROGENASE"/>
    <property type="match status" value="1"/>
</dbReference>
<dbReference type="PANTHER" id="PTHR45458">
    <property type="entry name" value="SHORT-CHAIN DEHYDROGENASE/REDUCTASE SDR"/>
    <property type="match status" value="1"/>
</dbReference>
<gene>
    <name evidence="2" type="ORF">Poli38472_001132</name>
</gene>
<accession>A0A8K1CSE3</accession>